<dbReference type="InterPro" id="IPR007110">
    <property type="entry name" value="Ig-like_dom"/>
</dbReference>
<keyword evidence="2" id="KW-1015">Disulfide bond</keyword>
<dbReference type="PANTHER" id="PTHR12207:SF8">
    <property type="entry name" value="V-SET AND TRANSMEMBRANE DOMAIN-CONTAINING PROTEIN 4"/>
    <property type="match status" value="1"/>
</dbReference>
<evidence type="ECO:0000256" key="4">
    <source>
        <dbReference type="SAM" id="MobiDB-lite"/>
    </source>
</evidence>
<comment type="caution">
    <text evidence="8">The sequence shown here is derived from an EMBL/GenBank/DDBJ whole genome shotgun (WGS) entry which is preliminary data.</text>
</comment>
<dbReference type="EMBL" id="WKFB01000214">
    <property type="protein sequence ID" value="KAF6731551.1"/>
    <property type="molecule type" value="Genomic_DNA"/>
</dbReference>
<evidence type="ECO:0000256" key="2">
    <source>
        <dbReference type="ARBA" id="ARBA00023157"/>
    </source>
</evidence>
<feature type="chain" id="PRO_5032406051" evidence="6">
    <location>
        <begin position="22"/>
        <end position="350"/>
    </location>
</feature>
<dbReference type="InterPro" id="IPR051102">
    <property type="entry name" value="IgSF_V-set/TM_domain"/>
</dbReference>
<dbReference type="SMART" id="SM00409">
    <property type="entry name" value="IG"/>
    <property type="match status" value="1"/>
</dbReference>
<dbReference type="PANTHER" id="PTHR12207">
    <property type="entry name" value="V-SET AND TRANSMEMBRANE DOMAIN-CONTAINING PROTEIN"/>
    <property type="match status" value="1"/>
</dbReference>
<evidence type="ECO:0000313" key="8">
    <source>
        <dbReference type="EMBL" id="KAF6731551.1"/>
    </source>
</evidence>
<keyword evidence="3" id="KW-0393">Immunoglobulin domain</keyword>
<feature type="transmembrane region" description="Helical" evidence="5">
    <location>
        <begin position="179"/>
        <end position="210"/>
    </location>
</feature>
<feature type="domain" description="Ig-like" evidence="7">
    <location>
        <begin position="22"/>
        <end position="161"/>
    </location>
</feature>
<sequence>MYFSIVVLVLTKALLTEVCQALNVTVTPGPVVLVTEKDNLTLSCLVSQKKRSTSFLILRWFFSPLPFPSPAPPSSLPSTPSPLDPSQFLIVKTGIRKLKLYGNYTRRFPHPKFHLHDEEGGEMYRLLILNLTGMDQGFYSCKVQEIRKYRNTWRSSSNGTSTIQLKVHFTQEDGSSEGLWVLFADVYVCVVIICSLGLLSIFLFTIALTCQYFHRRHRLKASYLLVRCPESSSGETVTSSSSCSSSSPRPPRRENGQNTKREMPLKPKLPEEPPIYIPPKVPVPAKRPRKPRRLKTQPRQSATPREESLTYAELELVRPRKELPRSSSPEPTDPSPDTVYAQILFQENHL</sequence>
<dbReference type="PROSITE" id="PS50835">
    <property type="entry name" value="IG_LIKE"/>
    <property type="match status" value="1"/>
</dbReference>
<gene>
    <name evidence="8" type="ORF">FQA47_025211</name>
</gene>
<evidence type="ECO:0000256" key="1">
    <source>
        <dbReference type="ARBA" id="ARBA00022729"/>
    </source>
</evidence>
<feature type="compositionally biased region" description="Basic and acidic residues" evidence="4">
    <location>
        <begin position="251"/>
        <end position="271"/>
    </location>
</feature>
<dbReference type="GO" id="GO:0016020">
    <property type="term" value="C:membrane"/>
    <property type="evidence" value="ECO:0007669"/>
    <property type="project" value="TreeGrafter"/>
</dbReference>
<keyword evidence="5" id="KW-0472">Membrane</keyword>
<keyword evidence="1 6" id="KW-0732">Signal</keyword>
<dbReference type="InterPro" id="IPR036179">
    <property type="entry name" value="Ig-like_dom_sf"/>
</dbReference>
<organism evidence="8 9">
    <name type="scientific">Oryzias melastigma</name>
    <name type="common">Marine medaka</name>
    <dbReference type="NCBI Taxonomy" id="30732"/>
    <lineage>
        <taxon>Eukaryota</taxon>
        <taxon>Metazoa</taxon>
        <taxon>Chordata</taxon>
        <taxon>Craniata</taxon>
        <taxon>Vertebrata</taxon>
        <taxon>Euteleostomi</taxon>
        <taxon>Actinopterygii</taxon>
        <taxon>Neopterygii</taxon>
        <taxon>Teleostei</taxon>
        <taxon>Neoteleostei</taxon>
        <taxon>Acanthomorphata</taxon>
        <taxon>Ovalentaria</taxon>
        <taxon>Atherinomorphae</taxon>
        <taxon>Beloniformes</taxon>
        <taxon>Adrianichthyidae</taxon>
        <taxon>Oryziinae</taxon>
        <taxon>Oryzias</taxon>
    </lineage>
</organism>
<protein>
    <submittedName>
        <fullName evidence="8">V-set and transmembrane domain-containing protein 4</fullName>
    </submittedName>
</protein>
<dbReference type="SUPFAM" id="SSF48726">
    <property type="entry name" value="Immunoglobulin"/>
    <property type="match status" value="1"/>
</dbReference>
<feature type="compositionally biased region" description="Low complexity" evidence="4">
    <location>
        <begin position="326"/>
        <end position="338"/>
    </location>
</feature>
<feature type="compositionally biased region" description="Basic and acidic residues" evidence="4">
    <location>
        <begin position="315"/>
        <end position="324"/>
    </location>
</feature>
<dbReference type="InterPro" id="IPR003599">
    <property type="entry name" value="Ig_sub"/>
</dbReference>
<feature type="compositionally biased region" description="Basic residues" evidence="4">
    <location>
        <begin position="286"/>
        <end position="296"/>
    </location>
</feature>
<keyword evidence="5 8" id="KW-0812">Transmembrane</keyword>
<feature type="compositionally biased region" description="Pro residues" evidence="4">
    <location>
        <begin position="272"/>
        <end position="282"/>
    </location>
</feature>
<accession>A0A834FE69</accession>
<evidence type="ECO:0000256" key="3">
    <source>
        <dbReference type="ARBA" id="ARBA00023319"/>
    </source>
</evidence>
<keyword evidence="5" id="KW-1133">Transmembrane helix</keyword>
<dbReference type="InterPro" id="IPR013783">
    <property type="entry name" value="Ig-like_fold"/>
</dbReference>
<feature type="compositionally biased region" description="Low complexity" evidence="4">
    <location>
        <begin position="232"/>
        <end position="247"/>
    </location>
</feature>
<name>A0A834FE69_ORYME</name>
<dbReference type="Proteomes" id="UP000646548">
    <property type="component" value="Unassembled WGS sequence"/>
</dbReference>
<evidence type="ECO:0000256" key="6">
    <source>
        <dbReference type="SAM" id="SignalP"/>
    </source>
</evidence>
<proteinExistence type="predicted"/>
<evidence type="ECO:0000256" key="5">
    <source>
        <dbReference type="SAM" id="Phobius"/>
    </source>
</evidence>
<dbReference type="Gene3D" id="2.60.40.10">
    <property type="entry name" value="Immunoglobulins"/>
    <property type="match status" value="1"/>
</dbReference>
<dbReference type="FunFam" id="2.60.40.10:FF:001953">
    <property type="entry name" value="V-set and transmembrane domain containing 4b"/>
    <property type="match status" value="1"/>
</dbReference>
<reference evidence="8" key="1">
    <citation type="journal article" name="BMC Genomics">
        <title>Long-read sequencing and de novo genome assembly of marine medaka (Oryzias melastigma).</title>
        <authorList>
            <person name="Liang P."/>
            <person name="Saqib H.S.A."/>
            <person name="Ni X."/>
            <person name="Shen Y."/>
        </authorList>
    </citation>
    <scope>NUCLEOTIDE SEQUENCE</scope>
    <source>
        <strain evidence="8">Bigg-433</strain>
    </source>
</reference>
<feature type="signal peptide" evidence="6">
    <location>
        <begin position="1"/>
        <end position="21"/>
    </location>
</feature>
<evidence type="ECO:0000259" key="7">
    <source>
        <dbReference type="PROSITE" id="PS50835"/>
    </source>
</evidence>
<dbReference type="AlphaFoldDB" id="A0A834FE69"/>
<feature type="region of interest" description="Disordered" evidence="4">
    <location>
        <begin position="232"/>
        <end position="338"/>
    </location>
</feature>
<evidence type="ECO:0000313" key="9">
    <source>
        <dbReference type="Proteomes" id="UP000646548"/>
    </source>
</evidence>